<dbReference type="InterPro" id="IPR000531">
    <property type="entry name" value="Beta-barrel_TonB"/>
</dbReference>
<dbReference type="InterPro" id="IPR010105">
    <property type="entry name" value="TonB_sidphr_rcpt"/>
</dbReference>
<dbReference type="InterPro" id="IPR039426">
    <property type="entry name" value="TonB-dep_rcpt-like"/>
</dbReference>
<sequence length="706" mass="79079">MKSKILLSAAALNLLFAVEILAKEAALGTIDVVGEMRHDERDYSAKELVKGTTRLNLTARQTPQSVDVITEAKLKDMDIKDYQTLLANIPGVTLNRMDETIRPMSRGFFIDYYLIDSMPSLGGFGLEATDMSMIAYDRVEVVRGANGLLAGAGNPAASLNFIRKRADSKELTGSLGVEAGSYDKYGVYGDVQTPITADGDVRARLAFIKEKAGSYMDFHKRENLSLYGVVDSDIGDSSWLSLGASYQDLKRRGIRYGGMPAFYTDDSLVKFFRKRIFSQPWTKWDIKTLDLYADFRHYIGEDASVNLSYSYKKVKSDIKMLYYGGKVNPDMTGDSNDVLIWGSKNDSDIHNLDTYANLPYELFGLGHEFVLGAMYNDFNEGSYRLTNFDDYKATPAGMAYLADMKVDFNNLHIDDVDMPYVDQKNPSKTKQRAVYFANKLSLSDELKFLVGTRVSYYKRNQTVGNVDQKFTHQITPYVGLTYDVGQNHTLYASYTSIFKPQDVKNINGKYLDPIEGKDYELGIKGEYFDGALQASFGVFKIIQDNVGEATGEQIGSTGEDAYKAVKGATSKGFELDLNGRATDNLTLSFGLAHFQAKDASGKKFNTNAARTSADLFAKYEFRDFRVGAGLGYKSKTYIYNADNDVTITQKPYMLADLMFGYKIGKNFDIQLNIDNVFDKKYYEGIGSDEMIYGDARTFNLSFTYNF</sequence>
<dbReference type="EMBL" id="CP000767">
    <property type="protein sequence ID" value="EAU00540.1"/>
    <property type="molecule type" value="Genomic_DNA"/>
</dbReference>
<feature type="signal peptide" evidence="12">
    <location>
        <begin position="1"/>
        <end position="22"/>
    </location>
</feature>
<dbReference type="InterPro" id="IPR012910">
    <property type="entry name" value="Plug_dom"/>
</dbReference>
<evidence type="ECO:0000256" key="8">
    <source>
        <dbReference type="ARBA" id="ARBA00023170"/>
    </source>
</evidence>
<dbReference type="GO" id="GO:0015891">
    <property type="term" value="P:siderophore transport"/>
    <property type="evidence" value="ECO:0007669"/>
    <property type="project" value="InterPro"/>
</dbReference>
<evidence type="ECO:0000256" key="5">
    <source>
        <dbReference type="ARBA" id="ARBA00022692"/>
    </source>
</evidence>
<keyword evidence="5 10" id="KW-0812">Transmembrane</keyword>
<evidence type="ECO:0000313" key="16">
    <source>
        <dbReference type="Proteomes" id="UP000006380"/>
    </source>
</evidence>
<dbReference type="NCBIfam" id="TIGR01783">
    <property type="entry name" value="TonB-siderophor"/>
    <property type="match status" value="1"/>
</dbReference>
<reference evidence="15" key="1">
    <citation type="submission" date="2016-07" db="EMBL/GenBank/DDBJ databases">
        <title>Comparative genomics of the Campylobacter concisus group.</title>
        <authorList>
            <person name="Miller W.G."/>
            <person name="Yee E."/>
            <person name="Chapman M.H."/>
            <person name="Huynh S."/>
            <person name="Bono J.L."/>
            <person name="On S.L.W."/>
            <person name="StLeger J."/>
            <person name="Foster G."/>
            <person name="Parker C.T."/>
        </authorList>
    </citation>
    <scope>NUCLEOTIDE SEQUENCE</scope>
    <source>
        <strain evidence="15">525.92</strain>
    </source>
</reference>
<keyword evidence="7 10" id="KW-0472">Membrane</keyword>
<dbReference type="Pfam" id="PF00593">
    <property type="entry name" value="TonB_dep_Rec_b-barrel"/>
    <property type="match status" value="1"/>
</dbReference>
<evidence type="ECO:0000256" key="11">
    <source>
        <dbReference type="RuleBase" id="RU003357"/>
    </source>
</evidence>
<evidence type="ECO:0000256" key="12">
    <source>
        <dbReference type="SAM" id="SignalP"/>
    </source>
</evidence>
<evidence type="ECO:0000256" key="3">
    <source>
        <dbReference type="ARBA" id="ARBA00022448"/>
    </source>
</evidence>
<keyword evidence="12" id="KW-0732">Signal</keyword>
<dbReference type="HOGENOM" id="CLU_008287_9_3_7"/>
<proteinExistence type="inferred from homology"/>
<comment type="similarity">
    <text evidence="2 10 11">Belongs to the TonB-dependent receptor family.</text>
</comment>
<evidence type="ECO:0000256" key="10">
    <source>
        <dbReference type="PROSITE-ProRule" id="PRU01360"/>
    </source>
</evidence>
<dbReference type="PROSITE" id="PS52016">
    <property type="entry name" value="TONB_DEPENDENT_REC_3"/>
    <property type="match status" value="1"/>
</dbReference>
<dbReference type="Proteomes" id="UP000006380">
    <property type="component" value="Chromosome"/>
</dbReference>
<dbReference type="PANTHER" id="PTHR32552">
    <property type="entry name" value="FERRICHROME IRON RECEPTOR-RELATED"/>
    <property type="match status" value="1"/>
</dbReference>
<keyword evidence="8 15" id="KW-0675">Receptor</keyword>
<dbReference type="CDD" id="cd01347">
    <property type="entry name" value="ligand_gated_channel"/>
    <property type="match status" value="1"/>
</dbReference>
<gene>
    <name evidence="15" type="ORF">CCV52592_2000</name>
</gene>
<dbReference type="InterPro" id="IPR037066">
    <property type="entry name" value="Plug_dom_sf"/>
</dbReference>
<name>A7GYL1_CAMC5</name>
<evidence type="ECO:0000256" key="6">
    <source>
        <dbReference type="ARBA" id="ARBA00023077"/>
    </source>
</evidence>
<dbReference type="RefSeq" id="WP_011992316.1">
    <property type="nucleotide sequence ID" value="NC_009715.2"/>
</dbReference>
<dbReference type="InterPro" id="IPR036942">
    <property type="entry name" value="Beta-barrel_TonB_sf"/>
</dbReference>
<keyword evidence="9 10" id="KW-0998">Cell outer membrane</keyword>
<dbReference type="OrthoDB" id="174652at2"/>
<dbReference type="GO" id="GO:0038023">
    <property type="term" value="F:signaling receptor activity"/>
    <property type="evidence" value="ECO:0007669"/>
    <property type="project" value="InterPro"/>
</dbReference>
<feature type="chain" id="PRO_5002709067" evidence="12">
    <location>
        <begin position="23"/>
        <end position="706"/>
    </location>
</feature>
<dbReference type="Pfam" id="PF07715">
    <property type="entry name" value="Plug"/>
    <property type="match status" value="1"/>
</dbReference>
<dbReference type="GO" id="GO:0015344">
    <property type="term" value="F:siderophore uptake transmembrane transporter activity"/>
    <property type="evidence" value="ECO:0007669"/>
    <property type="project" value="TreeGrafter"/>
</dbReference>
<dbReference type="Gene3D" id="2.170.130.10">
    <property type="entry name" value="TonB-dependent receptor, plug domain"/>
    <property type="match status" value="1"/>
</dbReference>
<evidence type="ECO:0000259" key="13">
    <source>
        <dbReference type="Pfam" id="PF00593"/>
    </source>
</evidence>
<dbReference type="GO" id="GO:0009279">
    <property type="term" value="C:cell outer membrane"/>
    <property type="evidence" value="ECO:0007669"/>
    <property type="project" value="UniProtKB-SubCell"/>
</dbReference>
<evidence type="ECO:0000256" key="7">
    <source>
        <dbReference type="ARBA" id="ARBA00023136"/>
    </source>
</evidence>
<feature type="domain" description="TonB-dependent receptor-like beta-barrel" evidence="13">
    <location>
        <begin position="261"/>
        <end position="676"/>
    </location>
</feature>
<evidence type="ECO:0000256" key="2">
    <source>
        <dbReference type="ARBA" id="ARBA00009810"/>
    </source>
</evidence>
<dbReference type="Gene3D" id="2.40.170.20">
    <property type="entry name" value="TonB-dependent receptor, beta-barrel domain"/>
    <property type="match status" value="1"/>
</dbReference>
<evidence type="ECO:0000259" key="14">
    <source>
        <dbReference type="Pfam" id="PF07715"/>
    </source>
</evidence>
<evidence type="ECO:0000256" key="9">
    <source>
        <dbReference type="ARBA" id="ARBA00023237"/>
    </source>
</evidence>
<accession>A7GYL1</accession>
<keyword evidence="6 11" id="KW-0798">TonB box</keyword>
<dbReference type="SUPFAM" id="SSF56935">
    <property type="entry name" value="Porins"/>
    <property type="match status" value="1"/>
</dbReference>
<dbReference type="AlphaFoldDB" id="A7GYL1"/>
<dbReference type="PANTHER" id="PTHR32552:SF74">
    <property type="entry name" value="HYDROXAMATE SIDEROPHORE RECEPTOR FHUE"/>
    <property type="match status" value="1"/>
</dbReference>
<dbReference type="KEGG" id="ccv:CCV52592_2000"/>
<keyword evidence="3 10" id="KW-0813">Transport</keyword>
<organism evidence="15 16">
    <name type="scientific">Campylobacter curvus (strain 525.92)</name>
    <dbReference type="NCBI Taxonomy" id="360105"/>
    <lineage>
        <taxon>Bacteria</taxon>
        <taxon>Pseudomonadati</taxon>
        <taxon>Campylobacterota</taxon>
        <taxon>Epsilonproteobacteria</taxon>
        <taxon>Campylobacterales</taxon>
        <taxon>Campylobacteraceae</taxon>
        <taxon>Campylobacter</taxon>
    </lineage>
</organism>
<feature type="domain" description="TonB-dependent receptor plug" evidence="14">
    <location>
        <begin position="59"/>
        <end position="157"/>
    </location>
</feature>
<comment type="subcellular location">
    <subcellularLocation>
        <location evidence="1 10">Cell outer membrane</location>
        <topology evidence="1 10">Multi-pass membrane protein</topology>
    </subcellularLocation>
</comment>
<keyword evidence="16" id="KW-1185">Reference proteome</keyword>
<keyword evidence="4 10" id="KW-1134">Transmembrane beta strand</keyword>
<protein>
    <submittedName>
        <fullName evidence="15">TonB-dependent ferric coprogen/ferric rhodotorulic acid receptor</fullName>
    </submittedName>
</protein>
<evidence type="ECO:0000256" key="1">
    <source>
        <dbReference type="ARBA" id="ARBA00004571"/>
    </source>
</evidence>
<evidence type="ECO:0000256" key="4">
    <source>
        <dbReference type="ARBA" id="ARBA00022452"/>
    </source>
</evidence>
<evidence type="ECO:0000313" key="15">
    <source>
        <dbReference type="EMBL" id="EAU00540.1"/>
    </source>
</evidence>
<dbReference type="STRING" id="360105.CCV52592_2000"/>